<evidence type="ECO:0000313" key="3">
    <source>
        <dbReference type="Proteomes" id="UP000016368"/>
    </source>
</evidence>
<comment type="caution">
    <text evidence="2">The sequence shown here is derived from an EMBL/GenBank/DDBJ whole genome shotgun (WGS) entry which is preliminary data.</text>
</comment>
<dbReference type="STRING" id="887062.HGR_06476"/>
<dbReference type="Gene3D" id="3.30.750.24">
    <property type="entry name" value="STAS domain"/>
    <property type="match status" value="1"/>
</dbReference>
<gene>
    <name evidence="2" type="ORF">HGR_06476</name>
</gene>
<sequence>MPTPPLLVLPEDLTHLHANACLPMLVQAIPSQTGPAAQVDAGALEHFDSSTLAVLLEFRRACLAQGKGLELLHLNPRLIELARLYGVDELLSIH</sequence>
<dbReference type="InterPro" id="IPR058548">
    <property type="entry name" value="MlaB-like_STAS"/>
</dbReference>
<dbReference type="eggNOG" id="COG3113">
    <property type="taxonomic scope" value="Bacteria"/>
</dbReference>
<evidence type="ECO:0000259" key="1">
    <source>
        <dbReference type="PROSITE" id="PS50801"/>
    </source>
</evidence>
<proteinExistence type="predicted"/>
<dbReference type="InterPro" id="IPR002645">
    <property type="entry name" value="STAS_dom"/>
</dbReference>
<evidence type="ECO:0000313" key="2">
    <source>
        <dbReference type="EMBL" id="EGI77426.1"/>
    </source>
</evidence>
<dbReference type="InterPro" id="IPR036513">
    <property type="entry name" value="STAS_dom_sf"/>
</dbReference>
<dbReference type="EMBL" id="AEGR01000048">
    <property type="protein sequence ID" value="EGI77426.1"/>
    <property type="molecule type" value="Genomic_DNA"/>
</dbReference>
<dbReference type="AlphaFoldDB" id="F3KS66"/>
<name>F3KS66_9BURK</name>
<dbReference type="Proteomes" id="UP000016368">
    <property type="component" value="Unassembled WGS sequence"/>
</dbReference>
<organism evidence="2 3">
    <name type="scientific">Hylemonella gracilis ATCC 19624</name>
    <dbReference type="NCBI Taxonomy" id="887062"/>
    <lineage>
        <taxon>Bacteria</taxon>
        <taxon>Pseudomonadati</taxon>
        <taxon>Pseudomonadota</taxon>
        <taxon>Betaproteobacteria</taxon>
        <taxon>Burkholderiales</taxon>
        <taxon>Comamonadaceae</taxon>
        <taxon>Hylemonella</taxon>
    </lineage>
</organism>
<dbReference type="RefSeq" id="WP_006297320.1">
    <property type="nucleotide sequence ID" value="NZ_AEGR01000048.1"/>
</dbReference>
<accession>F3KS66</accession>
<protein>
    <submittedName>
        <fullName evidence="2">Sulfate transporter/antisigma-factor antagonist STAS</fullName>
    </submittedName>
</protein>
<dbReference type="Pfam" id="PF13466">
    <property type="entry name" value="STAS_2"/>
    <property type="match status" value="1"/>
</dbReference>
<feature type="domain" description="STAS" evidence="1">
    <location>
        <begin position="39"/>
        <end position="94"/>
    </location>
</feature>
<dbReference type="SUPFAM" id="SSF52091">
    <property type="entry name" value="SpoIIaa-like"/>
    <property type="match status" value="1"/>
</dbReference>
<reference evidence="2 3" key="1">
    <citation type="journal article" date="2011" name="EMBO J.">
        <title>Structural diversity of bacterial flagellar motors.</title>
        <authorList>
            <person name="Chen S."/>
            <person name="Beeby M."/>
            <person name="Murphy G.E."/>
            <person name="Leadbetter J.R."/>
            <person name="Hendrixson D.R."/>
            <person name="Briegel A."/>
            <person name="Li Z."/>
            <person name="Shi J."/>
            <person name="Tocheva E.I."/>
            <person name="Muller A."/>
            <person name="Dobro M.J."/>
            <person name="Jensen G.J."/>
        </authorList>
    </citation>
    <scope>NUCLEOTIDE SEQUENCE [LARGE SCALE GENOMIC DNA]</scope>
    <source>
        <strain evidence="2 3">ATCC 19624</strain>
    </source>
</reference>
<dbReference type="PROSITE" id="PS50801">
    <property type="entry name" value="STAS"/>
    <property type="match status" value="1"/>
</dbReference>
<dbReference type="CDD" id="cd07043">
    <property type="entry name" value="STAS_anti-anti-sigma_factors"/>
    <property type="match status" value="1"/>
</dbReference>
<keyword evidence="3" id="KW-1185">Reference proteome</keyword>